<accession>A0A6J6NW75</accession>
<dbReference type="PROSITE" id="PS51186">
    <property type="entry name" value="GNAT"/>
    <property type="match status" value="1"/>
</dbReference>
<dbReference type="Pfam" id="PF13312">
    <property type="entry name" value="DUF4081"/>
    <property type="match status" value="1"/>
</dbReference>
<protein>
    <submittedName>
        <fullName evidence="2">Unannotated protein</fullName>
    </submittedName>
</protein>
<evidence type="ECO:0000259" key="1">
    <source>
        <dbReference type="PROSITE" id="PS51186"/>
    </source>
</evidence>
<dbReference type="InterPro" id="IPR000182">
    <property type="entry name" value="GNAT_dom"/>
</dbReference>
<dbReference type="PIRSF" id="PIRSF021603">
    <property type="entry name" value="UCP21603_acetyltransf"/>
    <property type="match status" value="1"/>
</dbReference>
<name>A0A6J6NW75_9ZZZZ</name>
<dbReference type="SUPFAM" id="SSF55729">
    <property type="entry name" value="Acyl-CoA N-acyltransferases (Nat)"/>
    <property type="match status" value="1"/>
</dbReference>
<sequence length="279" mass="30501">MFVRSFVEDDSRDSIREFLERDCVTNAFVISRLARWLDRELPLSRLSGEFWIAESAGTIHAVIYIGANLVPTACEERVIDALAARLAQEPRRSSSIVGPEAVVHPLWDQLKSAWGNARAIRSEQPLLIIRSAPLVVPDSEVRAVEPVELSLIFPAAVEMFSEEVGISPLNVDNGASFRSRLAELIVQGRAFAHIEDGCVLFKAEVGIVTPGAAQIQGVWTTPDRRGEGVASAGVAAIVLEALRMSESVSLYVNDFNTSALRVYEKVGFTRHGTLASVLF</sequence>
<dbReference type="InterPro" id="IPR025289">
    <property type="entry name" value="DUF4081"/>
</dbReference>
<dbReference type="AlphaFoldDB" id="A0A6J6NW75"/>
<gene>
    <name evidence="2" type="ORF">UFOPK2423_00431</name>
    <name evidence="3" type="ORF">UFOPK4367_01287</name>
</gene>
<proteinExistence type="predicted"/>
<dbReference type="EMBL" id="CAFBRC010000103">
    <property type="protein sequence ID" value="CAB5077601.1"/>
    <property type="molecule type" value="Genomic_DNA"/>
</dbReference>
<dbReference type="InterPro" id="IPR016794">
    <property type="entry name" value="UCP21603_acetyltransf"/>
</dbReference>
<reference evidence="2" key="1">
    <citation type="submission" date="2020-05" db="EMBL/GenBank/DDBJ databases">
        <authorList>
            <person name="Chiriac C."/>
            <person name="Salcher M."/>
            <person name="Ghai R."/>
            <person name="Kavagutti S V."/>
        </authorList>
    </citation>
    <scope>NUCLEOTIDE SEQUENCE</scope>
</reference>
<dbReference type="Gene3D" id="3.40.630.30">
    <property type="match status" value="1"/>
</dbReference>
<evidence type="ECO:0000313" key="3">
    <source>
        <dbReference type="EMBL" id="CAB5077601.1"/>
    </source>
</evidence>
<dbReference type="Pfam" id="PF00583">
    <property type="entry name" value="Acetyltransf_1"/>
    <property type="match status" value="1"/>
</dbReference>
<dbReference type="EMBL" id="CAEZXN010000006">
    <property type="protein sequence ID" value="CAB4688908.1"/>
    <property type="molecule type" value="Genomic_DNA"/>
</dbReference>
<feature type="domain" description="N-acetyltransferase" evidence="1">
    <location>
        <begin position="139"/>
        <end position="279"/>
    </location>
</feature>
<dbReference type="InterPro" id="IPR016181">
    <property type="entry name" value="Acyl_CoA_acyltransferase"/>
</dbReference>
<evidence type="ECO:0000313" key="2">
    <source>
        <dbReference type="EMBL" id="CAB4688908.1"/>
    </source>
</evidence>
<dbReference type="GO" id="GO:0016747">
    <property type="term" value="F:acyltransferase activity, transferring groups other than amino-acyl groups"/>
    <property type="evidence" value="ECO:0007669"/>
    <property type="project" value="InterPro"/>
</dbReference>
<organism evidence="2">
    <name type="scientific">freshwater metagenome</name>
    <dbReference type="NCBI Taxonomy" id="449393"/>
    <lineage>
        <taxon>unclassified sequences</taxon>
        <taxon>metagenomes</taxon>
        <taxon>ecological metagenomes</taxon>
    </lineage>
</organism>